<evidence type="ECO:0000259" key="6">
    <source>
        <dbReference type="PROSITE" id="PS50850"/>
    </source>
</evidence>
<dbReference type="EMBL" id="LMWL01000049">
    <property type="protein sequence ID" value="KUM93339.1"/>
    <property type="molecule type" value="Genomic_DNA"/>
</dbReference>
<accession>A0A101NHL5</accession>
<dbReference type="InterPro" id="IPR020846">
    <property type="entry name" value="MFS_dom"/>
</dbReference>
<dbReference type="OrthoDB" id="5317164at2"/>
<feature type="transmembrane region" description="Helical" evidence="5">
    <location>
        <begin position="101"/>
        <end position="122"/>
    </location>
</feature>
<feature type="transmembrane region" description="Helical" evidence="5">
    <location>
        <begin position="256"/>
        <end position="273"/>
    </location>
</feature>
<comment type="subcellular location">
    <subcellularLocation>
        <location evidence="1">Cell membrane</location>
        <topology evidence="1">Multi-pass membrane protein</topology>
    </subcellularLocation>
</comment>
<evidence type="ECO:0000256" key="1">
    <source>
        <dbReference type="ARBA" id="ARBA00004651"/>
    </source>
</evidence>
<dbReference type="SUPFAM" id="SSF103473">
    <property type="entry name" value="MFS general substrate transporter"/>
    <property type="match status" value="1"/>
</dbReference>
<dbReference type="PROSITE" id="PS50850">
    <property type="entry name" value="MFS"/>
    <property type="match status" value="1"/>
</dbReference>
<dbReference type="PANTHER" id="PTHR23523:SF2">
    <property type="entry name" value="2-NITROIMIDAZOLE TRANSPORTER"/>
    <property type="match status" value="1"/>
</dbReference>
<feature type="domain" description="Major facilitator superfamily (MFS) profile" evidence="6">
    <location>
        <begin position="11"/>
        <end position="401"/>
    </location>
</feature>
<dbReference type="Proteomes" id="UP000054241">
    <property type="component" value="Unassembled WGS sequence"/>
</dbReference>
<reference evidence="7 8" key="1">
    <citation type="submission" date="2015-10" db="EMBL/GenBank/DDBJ databases">
        <title>Draft genome sequence of Streptomyces cellostaticus DSM 40189, type strain for the species Streptomyces cellostaticus.</title>
        <authorList>
            <person name="Ruckert C."/>
            <person name="Winkler A."/>
            <person name="Kalinowski J."/>
            <person name="Kampfer P."/>
            <person name="Glaeser S."/>
        </authorList>
    </citation>
    <scope>NUCLEOTIDE SEQUENCE [LARGE SCALE GENOMIC DNA]</scope>
    <source>
        <strain evidence="7 8">DSM 40189</strain>
    </source>
</reference>
<dbReference type="InterPro" id="IPR036259">
    <property type="entry name" value="MFS_trans_sf"/>
</dbReference>
<proteinExistence type="predicted"/>
<dbReference type="CDD" id="cd17339">
    <property type="entry name" value="MFS_NIMT_CynX_like"/>
    <property type="match status" value="1"/>
</dbReference>
<dbReference type="STRING" id="67285.AQI88_26525"/>
<feature type="transmembrane region" description="Helical" evidence="5">
    <location>
        <begin position="163"/>
        <end position="184"/>
    </location>
</feature>
<comment type="caution">
    <text evidence="7">The sequence shown here is derived from an EMBL/GenBank/DDBJ whole genome shotgun (WGS) entry which is preliminary data.</text>
</comment>
<feature type="transmembrane region" description="Helical" evidence="5">
    <location>
        <begin position="369"/>
        <end position="389"/>
    </location>
</feature>
<evidence type="ECO:0000313" key="7">
    <source>
        <dbReference type="EMBL" id="KUM93339.1"/>
    </source>
</evidence>
<keyword evidence="2 5" id="KW-0812">Transmembrane</keyword>
<dbReference type="PANTHER" id="PTHR23523">
    <property type="match status" value="1"/>
</dbReference>
<feature type="transmembrane region" description="Helical" evidence="5">
    <location>
        <begin position="334"/>
        <end position="357"/>
    </location>
</feature>
<keyword evidence="8" id="KW-1185">Reference proteome</keyword>
<dbReference type="InterPro" id="IPR011701">
    <property type="entry name" value="MFS"/>
</dbReference>
<feature type="transmembrane region" description="Helical" evidence="5">
    <location>
        <begin position="214"/>
        <end position="236"/>
    </location>
</feature>
<keyword evidence="4 5" id="KW-0472">Membrane</keyword>
<sequence length="401" mass="40789">MDFTLTIKRLSALWPVAGLVLLALNLRAAITGVSPLLDHLRTVSGLSGLDVSVLTALPVLCLGGFAWLAPPLARRVGLEAAVAGGLALIAGGVLLRSVPSPVALFAGTVLAGAGIAIGNVLMPVAVKRHFPDRTGVFTGLAMMLMSASGALAAAMAVPLDTAAGWRTALAVWAAPALLAALTWAPSAWRGRHERPQLLPSAPEAAHGSLLRSPLAWSVAAFLGTVSLLFYVLVAWLPTIMRDNGFPPAEAGMMVSALQIISVPLGLAVPVAAARMPGQRPLVIGVVVAMTVGLAGLLLAPGAGWLWVAVLGLGTGSAFPLAFALLSLRSPSPQIAARLSGMAQTVGYLTAGAGPLAIGVLHDATGGWKFPLVLLLVLLLPETAFGLLAARAGFVHLSACEA</sequence>
<evidence type="ECO:0000256" key="2">
    <source>
        <dbReference type="ARBA" id="ARBA00022692"/>
    </source>
</evidence>
<organism evidence="7 8">
    <name type="scientific">Streptomyces cellostaticus</name>
    <dbReference type="NCBI Taxonomy" id="67285"/>
    <lineage>
        <taxon>Bacteria</taxon>
        <taxon>Bacillati</taxon>
        <taxon>Actinomycetota</taxon>
        <taxon>Actinomycetes</taxon>
        <taxon>Kitasatosporales</taxon>
        <taxon>Streptomycetaceae</taxon>
        <taxon>Streptomyces</taxon>
    </lineage>
</organism>
<gene>
    <name evidence="7" type="ORF">AQI88_26525</name>
</gene>
<evidence type="ECO:0000256" key="5">
    <source>
        <dbReference type="SAM" id="Phobius"/>
    </source>
</evidence>
<dbReference type="AlphaFoldDB" id="A0A101NHL5"/>
<feature type="transmembrane region" description="Helical" evidence="5">
    <location>
        <begin position="304"/>
        <end position="327"/>
    </location>
</feature>
<evidence type="ECO:0000313" key="8">
    <source>
        <dbReference type="Proteomes" id="UP000054241"/>
    </source>
</evidence>
<feature type="transmembrane region" description="Helical" evidence="5">
    <location>
        <begin position="52"/>
        <end position="69"/>
    </location>
</feature>
<keyword evidence="3 5" id="KW-1133">Transmembrane helix</keyword>
<feature type="transmembrane region" description="Helical" evidence="5">
    <location>
        <begin position="280"/>
        <end position="298"/>
    </location>
</feature>
<protein>
    <recommendedName>
        <fullName evidence="6">Major facilitator superfamily (MFS) profile domain-containing protein</fullName>
    </recommendedName>
</protein>
<dbReference type="InterPro" id="IPR052524">
    <property type="entry name" value="MFS_Cyanate_Porter"/>
</dbReference>
<feature type="transmembrane region" description="Helical" evidence="5">
    <location>
        <begin position="76"/>
        <end position="95"/>
    </location>
</feature>
<dbReference type="GO" id="GO:0022857">
    <property type="term" value="F:transmembrane transporter activity"/>
    <property type="evidence" value="ECO:0007669"/>
    <property type="project" value="InterPro"/>
</dbReference>
<evidence type="ECO:0000256" key="4">
    <source>
        <dbReference type="ARBA" id="ARBA00023136"/>
    </source>
</evidence>
<dbReference type="RefSeq" id="WP_067003888.1">
    <property type="nucleotide sequence ID" value="NZ_BNDU01000003.1"/>
</dbReference>
<evidence type="ECO:0000256" key="3">
    <source>
        <dbReference type="ARBA" id="ARBA00022989"/>
    </source>
</evidence>
<feature type="transmembrane region" description="Helical" evidence="5">
    <location>
        <begin position="134"/>
        <end position="157"/>
    </location>
</feature>
<name>A0A101NHL5_9ACTN</name>
<dbReference type="Pfam" id="PF07690">
    <property type="entry name" value="MFS_1"/>
    <property type="match status" value="1"/>
</dbReference>
<dbReference type="Gene3D" id="1.20.1250.20">
    <property type="entry name" value="MFS general substrate transporter like domains"/>
    <property type="match status" value="2"/>
</dbReference>
<dbReference type="GO" id="GO:0005886">
    <property type="term" value="C:plasma membrane"/>
    <property type="evidence" value="ECO:0007669"/>
    <property type="project" value="UniProtKB-SubCell"/>
</dbReference>